<dbReference type="SMART" id="SM00389">
    <property type="entry name" value="HOX"/>
    <property type="match status" value="1"/>
</dbReference>
<name>A0A9E7EHI9_9LILI</name>
<evidence type="ECO:0000313" key="7">
    <source>
        <dbReference type="Proteomes" id="UP001055439"/>
    </source>
</evidence>
<feature type="compositionally biased region" description="Basic and acidic residues" evidence="4">
    <location>
        <begin position="1005"/>
        <end position="1018"/>
    </location>
</feature>
<dbReference type="GO" id="GO:0003677">
    <property type="term" value="F:DNA binding"/>
    <property type="evidence" value="ECO:0007669"/>
    <property type="project" value="UniProtKB-UniRule"/>
</dbReference>
<evidence type="ECO:0000256" key="2">
    <source>
        <dbReference type="ARBA" id="ARBA00023125"/>
    </source>
</evidence>
<feature type="region of interest" description="Disordered" evidence="4">
    <location>
        <begin position="756"/>
        <end position="789"/>
    </location>
</feature>
<feature type="compositionally biased region" description="Basic and acidic residues" evidence="4">
    <location>
        <begin position="1026"/>
        <end position="1048"/>
    </location>
</feature>
<feature type="compositionally biased region" description="Acidic residues" evidence="4">
    <location>
        <begin position="640"/>
        <end position="649"/>
    </location>
</feature>
<keyword evidence="3" id="KW-0539">Nucleus</keyword>
<keyword evidence="3" id="KW-0371">Homeobox</keyword>
<dbReference type="AlphaFoldDB" id="A0A9E7EHI9"/>
<gene>
    <name evidence="6" type="ORF">MUK42_08249</name>
</gene>
<protein>
    <submittedName>
        <fullName evidence="6">HOX</fullName>
    </submittedName>
</protein>
<organism evidence="6 7">
    <name type="scientific">Musa troglodytarum</name>
    <name type="common">fe'i banana</name>
    <dbReference type="NCBI Taxonomy" id="320322"/>
    <lineage>
        <taxon>Eukaryota</taxon>
        <taxon>Viridiplantae</taxon>
        <taxon>Streptophyta</taxon>
        <taxon>Embryophyta</taxon>
        <taxon>Tracheophyta</taxon>
        <taxon>Spermatophyta</taxon>
        <taxon>Magnoliopsida</taxon>
        <taxon>Liliopsida</taxon>
        <taxon>Zingiberales</taxon>
        <taxon>Musaceae</taxon>
        <taxon>Musa</taxon>
    </lineage>
</organism>
<keyword evidence="7" id="KW-1185">Reference proteome</keyword>
<dbReference type="InterPro" id="IPR001356">
    <property type="entry name" value="HD"/>
</dbReference>
<accession>A0A9E7EHI9</accession>
<evidence type="ECO:0000256" key="4">
    <source>
        <dbReference type="SAM" id="MobiDB-lite"/>
    </source>
</evidence>
<sequence length="1048" mass="114487">MAHVVAESAGALVELDVGDSMQSLARLVGSQRELFHSQIDQLQQLVVAQCKLTGVNPLAQEMAAGALSIRIGKRPRDLLNPKAVKYLQSVFSIKDTIGKKETRELSALCGVTVSQVREFFAGQRSRVRKLVRLSREKATRLEASKTSNEEHSLSSDQLKPISKEPSGNAADALVIREIKLFPDNTGTLGTVKIDQQDMPNSTGLVKVEEGCQSLSLEKTVPGVDSDDKEFLDNILNLMRKEDTFSGQVKLLEWVLRIQNTAVLIWFSNNGGISILVTWLSQAAIEEQTTVLLVIFKVLYHLPLHKALPVHMSAIVPAVNRLRFYRTSDISNRARILLSRWSKVFKKSQALKRPIVSSSNTAEMEALHKKRHVFLSTMRCAIPVFSLAILDFIVSCPTGWVDFLVMSYASPKLTFLTTEPKQTLKLLPASSDSSKKHDRSISLTKFKERRKVLLVEQPDHKAGGRSAQVIRMVSSNHSRPISADDIQKAKLRAMFMQHKYGKAHPSSSGSKSQKNEDRKASSASQTNNIMSECKSPQDPQLIKEENSITTVSTTDNLLSESETLINSNPDSTPKQVSSGMLNCKLIQWKIPPELQINAEWSVGAGENSKEVDAQTQRTRREKETLYSRHQDIPPDPKEPWDLEMDFDDSLTPEIPTEQPPDADVEEGPSSSPVKQVDEAPATASAPVTTTASAPSTSDGAPEPDLELLAVLLKNPDLVFALTSNQGKSLSSEEMVALLDMLKRNGVALTGMLNEVAQPEGKSHPETTPLVQEPPASLPSPTPPSEAARGSWRSEFPVFPRTPVLQPHLHGNRAAAAPGSAPSTTLSMPQVTAAIDSARQIFPSSSLLPAPALPPQTPSAMYPMQQSTVPDFGLPNTAVVSSMPRRGSFDHGASAISGIPSLPTLPHTLQASHPQPKFEASRAPAWPPAPGAAAAAAVRRDTTPDGCFPIQNSYGSQPSGPPPSSHLLPGRRRGEDRNGIELEARSPAGGPATTFPELQGGWSYNDGPRRDSGWDKRPEWSRQQAPGSRDRHWSGGGDKRWRDHDHGRRR</sequence>
<feature type="region of interest" description="Disordered" evidence="4">
    <location>
        <begin position="139"/>
        <end position="165"/>
    </location>
</feature>
<evidence type="ECO:0000313" key="6">
    <source>
        <dbReference type="EMBL" id="URD76971.1"/>
    </source>
</evidence>
<comment type="subcellular location">
    <subcellularLocation>
        <location evidence="1 3">Nucleus</location>
    </subcellularLocation>
</comment>
<feature type="domain" description="Homeobox" evidence="5">
    <location>
        <begin position="70"/>
        <end position="130"/>
    </location>
</feature>
<feature type="region of interest" description="Disordered" evidence="4">
    <location>
        <begin position="498"/>
        <end position="542"/>
    </location>
</feature>
<evidence type="ECO:0000256" key="3">
    <source>
        <dbReference type="PROSITE-ProRule" id="PRU00108"/>
    </source>
</evidence>
<feature type="DNA-binding region" description="Homeobox" evidence="3">
    <location>
        <begin position="72"/>
        <end position="131"/>
    </location>
</feature>
<feature type="compositionally biased region" description="Basic and acidic residues" evidence="4">
    <location>
        <begin position="970"/>
        <end position="982"/>
    </location>
</feature>
<dbReference type="Proteomes" id="UP001055439">
    <property type="component" value="Chromosome 1"/>
</dbReference>
<feature type="region of interest" description="Disordered" evidence="4">
    <location>
        <begin position="903"/>
        <end position="1048"/>
    </location>
</feature>
<feature type="compositionally biased region" description="Polar residues" evidence="4">
    <location>
        <begin position="520"/>
        <end position="529"/>
    </location>
</feature>
<dbReference type="GO" id="GO:0010228">
    <property type="term" value="P:vegetative to reproductive phase transition of meristem"/>
    <property type="evidence" value="ECO:0007669"/>
    <property type="project" value="TreeGrafter"/>
</dbReference>
<feature type="region of interest" description="Disordered" evidence="4">
    <location>
        <begin position="604"/>
        <end position="701"/>
    </location>
</feature>
<dbReference type="GO" id="GO:0005634">
    <property type="term" value="C:nucleus"/>
    <property type="evidence" value="ECO:0007669"/>
    <property type="project" value="UniProtKB-SubCell"/>
</dbReference>
<feature type="compositionally biased region" description="Basic and acidic residues" evidence="4">
    <location>
        <begin position="139"/>
        <end position="153"/>
    </location>
</feature>
<dbReference type="InterPro" id="IPR009057">
    <property type="entry name" value="Homeodomain-like_sf"/>
</dbReference>
<keyword evidence="2 3" id="KW-0238">DNA-binding</keyword>
<feature type="compositionally biased region" description="Basic and acidic residues" evidence="4">
    <location>
        <begin position="606"/>
        <end position="639"/>
    </location>
</feature>
<reference evidence="6" key="1">
    <citation type="submission" date="2022-05" db="EMBL/GenBank/DDBJ databases">
        <title>The Musa troglodytarum L. genome provides insights into the mechanism of non-climacteric behaviour and enrichment of carotenoids.</title>
        <authorList>
            <person name="Wang J."/>
        </authorList>
    </citation>
    <scope>NUCLEOTIDE SEQUENCE</scope>
    <source>
        <tissue evidence="6">Leaf</tissue>
    </source>
</reference>
<dbReference type="OrthoDB" id="1920276at2759"/>
<evidence type="ECO:0000259" key="5">
    <source>
        <dbReference type="PROSITE" id="PS50071"/>
    </source>
</evidence>
<evidence type="ECO:0000256" key="1">
    <source>
        <dbReference type="ARBA" id="ARBA00004123"/>
    </source>
</evidence>
<proteinExistence type="predicted"/>
<dbReference type="Gene3D" id="1.10.10.60">
    <property type="entry name" value="Homeodomain-like"/>
    <property type="match status" value="1"/>
</dbReference>
<dbReference type="EMBL" id="CP097502">
    <property type="protein sequence ID" value="URD76971.1"/>
    <property type="molecule type" value="Genomic_DNA"/>
</dbReference>
<feature type="compositionally biased region" description="Low complexity" evidence="4">
    <location>
        <begin position="678"/>
        <end position="699"/>
    </location>
</feature>
<dbReference type="PROSITE" id="PS50071">
    <property type="entry name" value="HOMEOBOX_2"/>
    <property type="match status" value="1"/>
</dbReference>
<dbReference type="PANTHER" id="PTHR33400">
    <property type="entry name" value="ZINC FINGER CCCH DOMAIN-CONTAINING PROTEIN 6-RELATED"/>
    <property type="match status" value="1"/>
</dbReference>
<dbReference type="PANTHER" id="PTHR33400:SF6">
    <property type="entry name" value="HOMEOBOX PROTEIN LUMINIDEPENDENS"/>
    <property type="match status" value="1"/>
</dbReference>
<dbReference type="SUPFAM" id="SSF46689">
    <property type="entry name" value="Homeodomain-like"/>
    <property type="match status" value="1"/>
</dbReference>